<protein>
    <recommendedName>
        <fullName evidence="3">Nitrogen fixation protein</fullName>
    </recommendedName>
</protein>
<comment type="caution">
    <text evidence="1">The sequence shown here is derived from an EMBL/GenBank/DDBJ whole genome shotgun (WGS) entry which is preliminary data.</text>
</comment>
<evidence type="ECO:0000313" key="2">
    <source>
        <dbReference type="Proteomes" id="UP001209755"/>
    </source>
</evidence>
<dbReference type="EMBL" id="JAOQNS010000010">
    <property type="protein sequence ID" value="MCW2308943.1"/>
    <property type="molecule type" value="Genomic_DNA"/>
</dbReference>
<accession>A0ABT3HEW9</accession>
<name>A0ABT3HEW9_9HYPH</name>
<dbReference type="Proteomes" id="UP001209755">
    <property type="component" value="Unassembled WGS sequence"/>
</dbReference>
<dbReference type="RefSeq" id="WP_264602540.1">
    <property type="nucleotide sequence ID" value="NZ_JAOQNS010000010.1"/>
</dbReference>
<evidence type="ECO:0008006" key="3">
    <source>
        <dbReference type="Google" id="ProtNLM"/>
    </source>
</evidence>
<reference evidence="2" key="1">
    <citation type="submission" date="2023-07" db="EMBL/GenBank/DDBJ databases">
        <title>Genome sequencing of Purple Non-Sulfur Bacteria from various extreme environments.</title>
        <authorList>
            <person name="Mayer M."/>
        </authorList>
    </citation>
    <scope>NUCLEOTIDE SEQUENCE [LARGE SCALE GENOMIC DNA]</scope>
    <source>
        <strain evidence="2">DSM 17935</strain>
    </source>
</reference>
<organism evidence="1 2">
    <name type="scientific">Rhodobium gokarnense</name>
    <dbReference type="NCBI Taxonomy" id="364296"/>
    <lineage>
        <taxon>Bacteria</taxon>
        <taxon>Pseudomonadati</taxon>
        <taxon>Pseudomonadota</taxon>
        <taxon>Alphaproteobacteria</taxon>
        <taxon>Hyphomicrobiales</taxon>
        <taxon>Rhodobiaceae</taxon>
        <taxon>Rhodobium</taxon>
    </lineage>
</organism>
<sequence length="155" mass="16808">MTDARGAAKPEQATIAVEYACPSTQPDVSGARVLGIVEEQDGSPHLTYLAGHRPVDEAVLKLAEPMRPTEVFRFAGTCMSSQCRHFDGADCQLASRIASRLTEVVSSLPACTIRKTCRWHAQEGPDVCLRCPQVTTNFDLEDDAMRDLAGMDPAT</sequence>
<keyword evidence="2" id="KW-1185">Reference proteome</keyword>
<proteinExistence type="predicted"/>
<gene>
    <name evidence="1" type="ORF">M2319_003294</name>
</gene>
<evidence type="ECO:0000313" key="1">
    <source>
        <dbReference type="EMBL" id="MCW2308943.1"/>
    </source>
</evidence>